<gene>
    <name evidence="1" type="ORF">A2160_01260</name>
</gene>
<dbReference type="AlphaFoldDB" id="A0A1F5E4F5"/>
<evidence type="ECO:0008006" key="3">
    <source>
        <dbReference type="Google" id="ProtNLM"/>
    </source>
</evidence>
<protein>
    <recommendedName>
        <fullName evidence="3">Four helix bundle protein</fullName>
    </recommendedName>
</protein>
<evidence type="ECO:0000313" key="1">
    <source>
        <dbReference type="EMBL" id="OGD62164.1"/>
    </source>
</evidence>
<name>A0A1F5E4F5_9BACT</name>
<evidence type="ECO:0000313" key="2">
    <source>
        <dbReference type="Proteomes" id="UP000177006"/>
    </source>
</evidence>
<reference evidence="1 2" key="1">
    <citation type="journal article" date="2016" name="Nat. Commun.">
        <title>Thousands of microbial genomes shed light on interconnected biogeochemical processes in an aquifer system.</title>
        <authorList>
            <person name="Anantharaman K."/>
            <person name="Brown C.T."/>
            <person name="Hug L.A."/>
            <person name="Sharon I."/>
            <person name="Castelle C.J."/>
            <person name="Probst A.J."/>
            <person name="Thomas B.C."/>
            <person name="Singh A."/>
            <person name="Wilkins M.J."/>
            <person name="Karaoz U."/>
            <person name="Brodie E.L."/>
            <person name="Williams K.H."/>
            <person name="Hubbard S.S."/>
            <person name="Banfield J.F."/>
        </authorList>
    </citation>
    <scope>NUCLEOTIDE SEQUENCE [LARGE SCALE GENOMIC DNA]</scope>
</reference>
<proteinExistence type="predicted"/>
<dbReference type="EMBL" id="MEZK01000024">
    <property type="protein sequence ID" value="OGD62164.1"/>
    <property type="molecule type" value="Genomic_DNA"/>
</dbReference>
<dbReference type="STRING" id="1797457.A2160_01260"/>
<sequence>MNHQHWTKFSLIEQLANIGSEVERTILWRKKNNPDYSQKAFERSLELLDLTLKDSKNCQRLRELARLREVLVDYFWGENLYSSSDSLWQKYFLAFAYKARRNI</sequence>
<comment type="caution">
    <text evidence="1">The sequence shown here is derived from an EMBL/GenBank/DDBJ whole genome shotgun (WGS) entry which is preliminary data.</text>
</comment>
<organism evidence="1 2">
    <name type="scientific">Candidatus Beckwithbacteria bacterium RBG_13_42_9</name>
    <dbReference type="NCBI Taxonomy" id="1797457"/>
    <lineage>
        <taxon>Bacteria</taxon>
        <taxon>Candidatus Beckwithiibacteriota</taxon>
    </lineage>
</organism>
<dbReference type="Proteomes" id="UP000177006">
    <property type="component" value="Unassembled WGS sequence"/>
</dbReference>
<accession>A0A1F5E4F5</accession>